<dbReference type="EMBL" id="JBGBPY010000001">
    <property type="protein sequence ID" value="MEY2182516.1"/>
    <property type="molecule type" value="Genomic_DNA"/>
</dbReference>
<sequence length="168" mass="18183">MNATLAIARWSRLTAQLAVLTPLALLLFRVFVALAFWRAGVVKWADPSGTAYLFDNEYHVPLLAPALAAALATWTELVLPWFLALGLGTRVVAAVLFVYNIVAVVSYPDLWPHGFWTGLIGGDFNDHKAWGLMLLALVALGAGRVSVDGVVKRVFRRNATSAPQAAGR</sequence>
<feature type="transmembrane region" description="Helical" evidence="7">
    <location>
        <begin position="59"/>
        <end position="79"/>
    </location>
</feature>
<evidence type="ECO:0000256" key="7">
    <source>
        <dbReference type="SAM" id="Phobius"/>
    </source>
</evidence>
<feature type="transmembrane region" description="Helical" evidence="7">
    <location>
        <begin position="128"/>
        <end position="147"/>
    </location>
</feature>
<evidence type="ECO:0000313" key="8">
    <source>
        <dbReference type="EMBL" id="MEY2182516.1"/>
    </source>
</evidence>
<evidence type="ECO:0000256" key="5">
    <source>
        <dbReference type="ARBA" id="ARBA00022989"/>
    </source>
</evidence>
<keyword evidence="6 7" id="KW-0472">Membrane</keyword>
<evidence type="ECO:0000256" key="6">
    <source>
        <dbReference type="ARBA" id="ARBA00023136"/>
    </source>
</evidence>
<dbReference type="Proteomes" id="UP001562159">
    <property type="component" value="Unassembled WGS sequence"/>
</dbReference>
<keyword evidence="9" id="KW-1185">Reference proteome</keyword>
<dbReference type="InterPro" id="IPR051907">
    <property type="entry name" value="DoxX-like_oxidoreductase"/>
</dbReference>
<feature type="transmembrane region" description="Helical" evidence="7">
    <location>
        <begin position="91"/>
        <end position="108"/>
    </location>
</feature>
<evidence type="ECO:0000256" key="3">
    <source>
        <dbReference type="ARBA" id="ARBA00022475"/>
    </source>
</evidence>
<dbReference type="PANTHER" id="PTHR33452">
    <property type="entry name" value="OXIDOREDUCTASE CATD-RELATED"/>
    <property type="match status" value="1"/>
</dbReference>
<evidence type="ECO:0000256" key="1">
    <source>
        <dbReference type="ARBA" id="ARBA00004651"/>
    </source>
</evidence>
<comment type="similarity">
    <text evidence="2">Belongs to the DoxX family.</text>
</comment>
<reference evidence="8 9" key="1">
    <citation type="submission" date="2024-07" db="EMBL/GenBank/DDBJ databases">
        <title>Molecular mechanisms and environmental adaptations of flagellar loss and biofilm growth of Rhodanobacter under environmental stress.</title>
        <authorList>
            <person name="Chen M."/>
        </authorList>
    </citation>
    <scope>NUCLEOTIDE SEQUENCE [LARGE SCALE GENOMIC DNA]</scope>
    <source>
        <strain evidence="8 9">RS22</strain>
    </source>
</reference>
<comment type="subcellular location">
    <subcellularLocation>
        <location evidence="1">Cell membrane</location>
        <topology evidence="1">Multi-pass membrane protein</topology>
    </subcellularLocation>
</comment>
<keyword evidence="5 7" id="KW-1133">Transmembrane helix</keyword>
<accession>A0ABV4AQV9</accession>
<proteinExistence type="inferred from homology"/>
<organism evidence="8 9">
    <name type="scientific">Rhodanobacter humi</name>
    <dbReference type="NCBI Taxonomy" id="1888173"/>
    <lineage>
        <taxon>Bacteria</taxon>
        <taxon>Pseudomonadati</taxon>
        <taxon>Pseudomonadota</taxon>
        <taxon>Gammaproteobacteria</taxon>
        <taxon>Lysobacterales</taxon>
        <taxon>Rhodanobacteraceae</taxon>
        <taxon>Rhodanobacter</taxon>
    </lineage>
</organism>
<keyword evidence="3" id="KW-1003">Cell membrane</keyword>
<comment type="caution">
    <text evidence="8">The sequence shown here is derived from an EMBL/GenBank/DDBJ whole genome shotgun (WGS) entry which is preliminary data.</text>
</comment>
<evidence type="ECO:0000313" key="9">
    <source>
        <dbReference type="Proteomes" id="UP001562159"/>
    </source>
</evidence>
<dbReference type="InterPro" id="IPR032808">
    <property type="entry name" value="DoxX"/>
</dbReference>
<dbReference type="PANTHER" id="PTHR33452:SF1">
    <property type="entry name" value="INNER MEMBRANE PROTEIN YPHA-RELATED"/>
    <property type="match status" value="1"/>
</dbReference>
<keyword evidence="4 7" id="KW-0812">Transmembrane</keyword>
<dbReference type="Pfam" id="PF07681">
    <property type="entry name" value="DoxX"/>
    <property type="match status" value="1"/>
</dbReference>
<name>A0ABV4AQV9_9GAMM</name>
<gene>
    <name evidence="8" type="ORF">AB7878_08815</name>
</gene>
<evidence type="ECO:0000256" key="2">
    <source>
        <dbReference type="ARBA" id="ARBA00006679"/>
    </source>
</evidence>
<protein>
    <submittedName>
        <fullName evidence="8">DoxX family protein</fullName>
    </submittedName>
</protein>
<evidence type="ECO:0000256" key="4">
    <source>
        <dbReference type="ARBA" id="ARBA00022692"/>
    </source>
</evidence>